<evidence type="ECO:0000256" key="1">
    <source>
        <dbReference type="SAM" id="MobiDB-lite"/>
    </source>
</evidence>
<comment type="caution">
    <text evidence="2">The sequence shown here is derived from an EMBL/GenBank/DDBJ whole genome shotgun (WGS) entry which is preliminary data.</text>
</comment>
<organism evidence="2 3">
    <name type="scientific">Streptomyces mauvecolor</name>
    <dbReference type="NCBI Taxonomy" id="58345"/>
    <lineage>
        <taxon>Bacteria</taxon>
        <taxon>Bacillati</taxon>
        <taxon>Actinomycetota</taxon>
        <taxon>Actinomycetes</taxon>
        <taxon>Kitasatosporales</taxon>
        <taxon>Streptomycetaceae</taxon>
        <taxon>Streptomyces</taxon>
    </lineage>
</organism>
<name>A0ABV9UX71_9ACTN</name>
<dbReference type="EMBL" id="JBHSIZ010000041">
    <property type="protein sequence ID" value="MFC4960998.1"/>
    <property type="molecule type" value="Genomic_DNA"/>
</dbReference>
<dbReference type="RefSeq" id="WP_344378454.1">
    <property type="nucleotide sequence ID" value="NZ_BAAASQ010000022.1"/>
</dbReference>
<sequence>MLAATRETWAAALSTLFEDEYVFVSVGPRNNVAWDADTWAVMRRDVPDPRGWAGQDWDKEHDQRTKASRRGFPFSPDSAEKLSRNLHEIDVDTAAQLLVALMDDWCQITEVPGFQENPEGLLEAARILLSRFATDFKCFTNLAEARVTKTPNLAARDVGPGWSSFTEYTADYGLVVVSDSEVGVFWSFNPV</sequence>
<dbReference type="Proteomes" id="UP001595834">
    <property type="component" value="Unassembled WGS sequence"/>
</dbReference>
<evidence type="ECO:0000313" key="2">
    <source>
        <dbReference type="EMBL" id="MFC4960998.1"/>
    </source>
</evidence>
<accession>A0ABV9UX71</accession>
<protein>
    <submittedName>
        <fullName evidence="2">Uncharacterized protein</fullName>
    </submittedName>
</protein>
<feature type="region of interest" description="Disordered" evidence="1">
    <location>
        <begin position="50"/>
        <end position="76"/>
    </location>
</feature>
<evidence type="ECO:0000313" key="3">
    <source>
        <dbReference type="Proteomes" id="UP001595834"/>
    </source>
</evidence>
<reference evidence="3" key="1">
    <citation type="journal article" date="2019" name="Int. J. Syst. Evol. Microbiol.">
        <title>The Global Catalogue of Microorganisms (GCM) 10K type strain sequencing project: providing services to taxonomists for standard genome sequencing and annotation.</title>
        <authorList>
            <consortium name="The Broad Institute Genomics Platform"/>
            <consortium name="The Broad Institute Genome Sequencing Center for Infectious Disease"/>
            <person name="Wu L."/>
            <person name="Ma J."/>
        </authorList>
    </citation>
    <scope>NUCLEOTIDE SEQUENCE [LARGE SCALE GENOMIC DNA]</scope>
    <source>
        <strain evidence="3">CCM 7224</strain>
    </source>
</reference>
<feature type="compositionally biased region" description="Basic and acidic residues" evidence="1">
    <location>
        <begin position="56"/>
        <end position="65"/>
    </location>
</feature>
<proteinExistence type="predicted"/>
<keyword evidence="3" id="KW-1185">Reference proteome</keyword>
<gene>
    <name evidence="2" type="ORF">ACFPFX_32340</name>
</gene>